<reference evidence="2" key="1">
    <citation type="submission" date="2014-11" db="EMBL/GenBank/DDBJ databases">
        <authorList>
            <person name="Otto D Thomas"/>
            <person name="Naeem Raeece"/>
        </authorList>
    </citation>
    <scope>NUCLEOTIDE SEQUENCE</scope>
</reference>
<feature type="compositionally biased region" description="Basic and acidic residues" evidence="1">
    <location>
        <begin position="894"/>
        <end position="906"/>
    </location>
</feature>
<dbReference type="EMBL" id="CDMZ01000930">
    <property type="protein sequence ID" value="CEM24144.1"/>
    <property type="molecule type" value="Genomic_DNA"/>
</dbReference>
<feature type="region of interest" description="Disordered" evidence="1">
    <location>
        <begin position="645"/>
        <end position="906"/>
    </location>
</feature>
<accession>A0A0G4G6I5</accession>
<feature type="region of interest" description="Disordered" evidence="1">
    <location>
        <begin position="1137"/>
        <end position="1159"/>
    </location>
</feature>
<feature type="compositionally biased region" description="Basic and acidic residues" evidence="1">
    <location>
        <begin position="748"/>
        <end position="762"/>
    </location>
</feature>
<feature type="compositionally biased region" description="Basic and acidic residues" evidence="1">
    <location>
        <begin position="707"/>
        <end position="737"/>
    </location>
</feature>
<dbReference type="PANTHER" id="PTHR21513">
    <property type="entry name" value="MAJOR SPERM PROTEIN"/>
    <property type="match status" value="1"/>
</dbReference>
<feature type="region of interest" description="Disordered" evidence="1">
    <location>
        <begin position="133"/>
        <end position="164"/>
    </location>
</feature>
<feature type="compositionally biased region" description="Basic and acidic residues" evidence="1">
    <location>
        <begin position="809"/>
        <end position="826"/>
    </location>
</feature>
<feature type="region of interest" description="Disordered" evidence="1">
    <location>
        <begin position="974"/>
        <end position="999"/>
    </location>
</feature>
<sequence length="1159" mass="128161">MSGQGARSRGETIQQLCQESRCNIQLPNKDRNRFGKGGGWQEDCITLTGGIQNVLVAARLIANVVLDAHAAQLKAGNVKGKVCGPDGTGFLWIPAALVPRFPEKFVDDARRSGKEAWLFDTLKVDGFICGGRPPVPVPGEKKKKKAEKEGKDEQGSGGDIASVLFHGTTDNKAPGLTETRLVICAVDVYPHWGNEAQTDYSLPSEVSSFVTFLNGRTAEFSRGVEARHGSMRSVFEKLTVFNGRKEIFVSSIFDEQLSEMVDSLRTLARGDRRDDMPRISLPDTAAMSAAAAADGDGRKKAAEETGRSKVLFSYSWVTRGVMKSPAEIPIYGGFSKYVKFPLTLSGADWLATEQNEQFLWSLSYRLLQLLGIKPTELVYALRRFRGWLMAADNRLSKKNVIEALGRLSASSFSQAISTILACAAVNRTKVKVEYSDHRRGQPMQRAANALRQTLLKGCRMDDEDCKRMERKLEEFCGLNEGSNRGHAEAPALEPLLYALEKAALKGTFEKEEEEKDGEGKESLTFVCHRGDLLKVLETPYERTTDWKLLVFRTQDGRVYLKRDEDSGDSKHKSPLTERGWFFETMMLDPHRPPVWPRLLVEKRGLPKDCPHTLMSLTDADSMEADLETCKGPIASSRFASFEDFLADKFPPPPAEGEDEPKEEEKEKEVGGVEEAEGKETEEKEMQKEGEAAETEKEEVNADMNGHGNEKDEGGEGKKEKESVEVDEKKAEEEKEAPGEEAVSVGIPEGKDEEKSAKDETKEQQQQSAETTPPSPTVDENPTTPVQNEKEEDAQNEKEGGEGQNEEEEGAKTGKEGADAPEGKEDQVMDGVIQAEVAKEAPDGEVKEETGPLEREESTLSADAPAFVPSGQVAAAAAEREKEAAAEEEEEEDEAEKKEREEKEKLENRAAALKSWESNVTLLEGWLTGGETLPPCLPWELRKKGNLSVGEFGEKGYDASCVEVKEGSSLALWCVPGETEGEGGGDGEEKENEGGRVKEGEELPEKMLELKSCFDNGNPNFDERTMRTAWLQHLLGGPHRVALGVKEGGRFRWEQIVKWRPQLVDVRREATKTRFTWSPEILSSWLVSLLEFLSKETPVETLCSLEYAAPSCSAALKVVEKKRGVPFLPKWIGVPLGQEGEQKQNEEVDAKEQEEKAAEA</sequence>
<feature type="compositionally biased region" description="Basic and acidic residues" evidence="1">
    <location>
        <begin position="1139"/>
        <end position="1159"/>
    </location>
</feature>
<organism evidence="2">
    <name type="scientific">Chromera velia CCMP2878</name>
    <dbReference type="NCBI Taxonomy" id="1169474"/>
    <lineage>
        <taxon>Eukaryota</taxon>
        <taxon>Sar</taxon>
        <taxon>Alveolata</taxon>
        <taxon>Colpodellida</taxon>
        <taxon>Chromeraceae</taxon>
        <taxon>Chromera</taxon>
    </lineage>
</organism>
<evidence type="ECO:0000256" key="1">
    <source>
        <dbReference type="SAM" id="MobiDB-lite"/>
    </source>
</evidence>
<dbReference type="InterPro" id="IPR036612">
    <property type="entry name" value="KH_dom_type_1_sf"/>
</dbReference>
<feature type="compositionally biased region" description="Acidic residues" evidence="1">
    <location>
        <begin position="978"/>
        <end position="990"/>
    </location>
</feature>
<dbReference type="AlphaFoldDB" id="A0A0G4G6I5"/>
<dbReference type="Gene3D" id="3.30.1370.10">
    <property type="entry name" value="K Homology domain, type 1"/>
    <property type="match status" value="1"/>
</dbReference>
<dbReference type="VEuPathDB" id="CryptoDB:Cvel_20494"/>
<dbReference type="CDD" id="cd00105">
    <property type="entry name" value="KH-I"/>
    <property type="match status" value="1"/>
</dbReference>
<feature type="compositionally biased region" description="Polar residues" evidence="1">
    <location>
        <begin position="763"/>
        <end position="786"/>
    </location>
</feature>
<gene>
    <name evidence="2" type="ORF">Cvel_20494</name>
</gene>
<proteinExistence type="predicted"/>
<evidence type="ECO:0000313" key="2">
    <source>
        <dbReference type="EMBL" id="CEM24144.1"/>
    </source>
</evidence>
<dbReference type="PANTHER" id="PTHR21513:SF19">
    <property type="entry name" value="MAJOR SPERM PROTEIN"/>
    <property type="match status" value="1"/>
</dbReference>
<dbReference type="SUPFAM" id="SSF54791">
    <property type="entry name" value="Eukaryotic type KH-domain (KH-domain type I)"/>
    <property type="match status" value="1"/>
</dbReference>
<name>A0A0G4G6I5_9ALVE</name>
<protein>
    <submittedName>
        <fullName evidence="2">Uncharacterized protein</fullName>
    </submittedName>
</protein>
<dbReference type="GO" id="GO:0003723">
    <property type="term" value="F:RNA binding"/>
    <property type="evidence" value="ECO:0007669"/>
    <property type="project" value="InterPro"/>
</dbReference>
<feature type="compositionally biased region" description="Basic and acidic residues" evidence="1">
    <location>
        <begin position="836"/>
        <end position="857"/>
    </location>
</feature>
<feature type="compositionally biased region" description="Basic and acidic residues" evidence="1">
    <location>
        <begin position="662"/>
        <end position="699"/>
    </location>
</feature>